<evidence type="ECO:0000313" key="3">
    <source>
        <dbReference type="Proteomes" id="UP001318682"/>
    </source>
</evidence>
<evidence type="ECO:0000259" key="1">
    <source>
        <dbReference type="SMART" id="SM00470"/>
    </source>
</evidence>
<dbReference type="InterPro" id="IPR025669">
    <property type="entry name" value="AAA_dom"/>
</dbReference>
<dbReference type="Proteomes" id="UP001318682">
    <property type="component" value="Chromosome"/>
</dbReference>
<dbReference type="PANTHER" id="PTHR13696">
    <property type="entry name" value="P-LOOP CONTAINING NUCLEOSIDE TRIPHOSPHATE HYDROLASE"/>
    <property type="match status" value="1"/>
</dbReference>
<dbReference type="InterPro" id="IPR036086">
    <property type="entry name" value="ParB/Sulfiredoxin_sf"/>
</dbReference>
<accession>A0ABZ2BYT5</accession>
<dbReference type="InterPro" id="IPR027417">
    <property type="entry name" value="P-loop_NTPase"/>
</dbReference>
<proteinExistence type="predicted"/>
<feature type="domain" description="ParB-like N-terminal" evidence="1">
    <location>
        <begin position="313"/>
        <end position="414"/>
    </location>
</feature>
<gene>
    <name evidence="2" type="ORF">ROLI_042240</name>
</gene>
<dbReference type="PANTHER" id="PTHR13696:SF52">
    <property type="entry name" value="PARA FAMILY PROTEIN CT_582"/>
    <property type="match status" value="1"/>
</dbReference>
<dbReference type="SUPFAM" id="SSF52540">
    <property type="entry name" value="P-loop containing nucleoside triphosphate hydrolases"/>
    <property type="match status" value="1"/>
</dbReference>
<reference evidence="3" key="1">
    <citation type="submission" date="2024-01" db="EMBL/GenBank/DDBJ databases">
        <title>Roseobacter fucihabitans sp. nov., isolated from the brown alga Fucus spiralis.</title>
        <authorList>
            <person name="Hahnke S."/>
            <person name="Berger M."/>
            <person name="Schlingloff A."/>
            <person name="Athale I."/>
            <person name="Neumann-Schaal M."/>
            <person name="Adenaya A."/>
            <person name="Poehlein A."/>
            <person name="Daniel R."/>
            <person name="Pertersen J."/>
            <person name="Brinkhoff T."/>
        </authorList>
    </citation>
    <scope>NUCLEOTIDE SEQUENCE [LARGE SCALE GENOMIC DNA]</scope>
    <source>
        <strain evidence="3">B14</strain>
    </source>
</reference>
<dbReference type="Gene3D" id="3.40.50.300">
    <property type="entry name" value="P-loop containing nucleotide triphosphate hydrolases"/>
    <property type="match status" value="1"/>
</dbReference>
<evidence type="ECO:0000313" key="2">
    <source>
        <dbReference type="EMBL" id="WVX51123.1"/>
    </source>
</evidence>
<dbReference type="Pfam" id="PF02195">
    <property type="entry name" value="ParB_N"/>
    <property type="match status" value="1"/>
</dbReference>
<dbReference type="InterPro" id="IPR003115">
    <property type="entry name" value="ParB_N"/>
</dbReference>
<dbReference type="InterPro" id="IPR050678">
    <property type="entry name" value="DNA_Partitioning_ATPase"/>
</dbReference>
<dbReference type="Pfam" id="PF13614">
    <property type="entry name" value="AAA_31"/>
    <property type="match status" value="1"/>
</dbReference>
<protein>
    <recommendedName>
        <fullName evidence="1">ParB-like N-terminal domain-containing protein</fullName>
    </recommendedName>
</protein>
<dbReference type="SMART" id="SM00470">
    <property type="entry name" value="ParB"/>
    <property type="match status" value="1"/>
</dbReference>
<name>A0ABZ2BYT5_9RHOB</name>
<dbReference type="Gene3D" id="3.90.1530.30">
    <property type="match status" value="1"/>
</dbReference>
<dbReference type="CDD" id="cd02042">
    <property type="entry name" value="ParAB_family"/>
    <property type="match status" value="1"/>
</dbReference>
<dbReference type="CDD" id="cd16405">
    <property type="entry name" value="RepB_like_N"/>
    <property type="match status" value="1"/>
</dbReference>
<dbReference type="SUPFAM" id="SSF110849">
    <property type="entry name" value="ParB/Sulfiredoxin"/>
    <property type="match status" value="1"/>
</dbReference>
<organism evidence="2 3">
    <name type="scientific">Roseobacter fucihabitans</name>
    <dbReference type="NCBI Taxonomy" id="1537242"/>
    <lineage>
        <taxon>Bacteria</taxon>
        <taxon>Pseudomonadati</taxon>
        <taxon>Pseudomonadota</taxon>
        <taxon>Alphaproteobacteria</taxon>
        <taxon>Rhodobacterales</taxon>
        <taxon>Roseobacteraceae</taxon>
        <taxon>Roseobacter</taxon>
    </lineage>
</organism>
<dbReference type="InterPro" id="IPR037972">
    <property type="entry name" value="RepB_N"/>
</dbReference>
<sequence length="598" mass="66716">MAEALEVSPRNLIQGTHWPNIDLIGAQLNLYWAEFQVPVWRMQSKTWPLWDALTSGFADDRILDDYDIIFFDTPPALGYLTINALAAADILIVPLGASFLEFDSTGRFFDMLYSTFASIEEGENSQRRKLGLEDVKFVWDAVRTVVTRFDAAQQTDLANVIQAYFGDLMTIFRQDVTAMVGQAGEQVNGIYEADYRDFNRDTYVRGRETFDRTWAEVKELIVGAWWRDEQEAKMAKRRKISAPSADDLTRIEEEFRRETLNASNPALTPISQVFAEAAQSQPVVDADTRTQQASAQTAAAAYEAANGQGRLIENIALDDILADAMVRDRTVIDPGEMSELKASIAAHGLRLPIEVFRQTDADQPFGLISGYRRLWAVRELHGLTGDEKYKTIKALVRDPDALGGSFAAMVEENEVRASLSHYERGRIAVVAAQQGAFVSTEEAVSGLFSVASKAKRSKIRSFSLIFEELGDMLEFPENLKERDGLRLSTALRNGAETQLRDALAKVQPGSAESEWACLLPVVERFEINATTENRGGRPKKKAAEIGWAAQDTLHLSSGVTLQYGNDGQGYVIRLRGKGVDSALVERAMEHLRYLFEKE</sequence>
<dbReference type="EMBL" id="CP143423">
    <property type="protein sequence ID" value="WVX51123.1"/>
    <property type="molecule type" value="Genomic_DNA"/>
</dbReference>
<keyword evidence="3" id="KW-1185">Reference proteome</keyword>